<keyword evidence="4" id="KW-1185">Reference proteome</keyword>
<dbReference type="InterPro" id="IPR019606">
    <property type="entry name" value="GerMN"/>
</dbReference>
<reference evidence="3 4" key="1">
    <citation type="submission" date="2022-09" db="EMBL/GenBank/DDBJ databases">
        <title>Complete genome sequence of Janibacter terrae strain COS04-44, PCL-degrading bacteria isolated from oil spilled coast.</title>
        <authorList>
            <person name="Park H."/>
            <person name="Kim J.Y."/>
            <person name="An S.H."/>
            <person name="Lee C.M."/>
            <person name="Weon H.-Y."/>
        </authorList>
    </citation>
    <scope>NUCLEOTIDE SEQUENCE [LARGE SCALE GENOMIC DNA]</scope>
    <source>
        <strain evidence="3 4">COS04-44</strain>
    </source>
</reference>
<sequence length="593" mass="63901">MCRPGEVTRRTALGAAAAGLLAGCGLGADSTVRPGLKVDGEPPAPLNRIPNRPETGASPQDIILGFLHAGATSGQRLDITRAYLTDTLARGWIPDSQTVIYVGGDPTVRRVRGQQDVYRVRVRVAATIDTEGRYEVAPPNLWETFDFTMTRVEGQWRIDQLEAGFGRLLQEQEVGFIFRDYPVHYPAIGWNTLVVDQRWFPQDQLATRLVRAQLGRVPDYLEDAVSTDNGARLVIDAVPVREGVAQVDLDAESVAEDTTTRTKLAAQLVATLMTLPAVTEVAITLSGNPLELGVDGPLTSPEQLGFVDRTRASAPIVLGRSGSKVLTIGDRLSSVSEQHVRAATSRFAPIPSSVSRLGLRLDAKELATVDGRGRDLVRLRDDRSRIEVPTFAADLTRPCYDYGGVLWVGGAGLGRESGNRLWAINATADPQDESASAPRRIPAPWLGRRYVRAAVVSPEGSRIAVVSEESPHTGSMLEVAGVVRRSNGLPTKLSAQTFRVAAELVEMIDAVWVGPTTLAVLGRRDKQAQLQPYLVHVGGKVEPMAERAGAVRVMTTGDDTDVVLTTTGGRVFQRAGGRWVEQPLLDGVVSAGL</sequence>
<dbReference type="Pfam" id="PF25976">
    <property type="entry name" value="LpqB_N"/>
    <property type="match status" value="1"/>
</dbReference>
<dbReference type="EMBL" id="CP104874">
    <property type="protein sequence ID" value="WWF04375.1"/>
    <property type="molecule type" value="Genomic_DNA"/>
</dbReference>
<evidence type="ECO:0000313" key="4">
    <source>
        <dbReference type="Proteomes" id="UP001381003"/>
    </source>
</evidence>
<gene>
    <name evidence="3" type="ORF">N5P18_11820</name>
</gene>
<dbReference type="RefSeq" id="WP_338537777.1">
    <property type="nucleotide sequence ID" value="NZ_CP104874.1"/>
</dbReference>
<dbReference type="Proteomes" id="UP001381003">
    <property type="component" value="Chromosome"/>
</dbReference>
<accession>A0ABZ2FDG2</accession>
<feature type="domain" description="GerMN" evidence="1">
    <location>
        <begin position="194"/>
        <end position="291"/>
    </location>
</feature>
<evidence type="ECO:0000259" key="2">
    <source>
        <dbReference type="Pfam" id="PF25976"/>
    </source>
</evidence>
<dbReference type="Pfam" id="PF10646">
    <property type="entry name" value="Germane"/>
    <property type="match status" value="1"/>
</dbReference>
<evidence type="ECO:0000313" key="3">
    <source>
        <dbReference type="EMBL" id="WWF04375.1"/>
    </source>
</evidence>
<organism evidence="3 4">
    <name type="scientific">Janibacter terrae</name>
    <dbReference type="NCBI Taxonomy" id="103817"/>
    <lineage>
        <taxon>Bacteria</taxon>
        <taxon>Bacillati</taxon>
        <taxon>Actinomycetota</taxon>
        <taxon>Actinomycetes</taxon>
        <taxon>Micrococcales</taxon>
        <taxon>Intrasporangiaceae</taxon>
        <taxon>Janibacter</taxon>
    </lineage>
</organism>
<protein>
    <submittedName>
        <fullName evidence="3">LpqB family beta-propeller domain-containing protein</fullName>
    </submittedName>
</protein>
<proteinExistence type="predicted"/>
<dbReference type="InterPro" id="IPR059026">
    <property type="entry name" value="LpqB_N"/>
</dbReference>
<dbReference type="PROSITE" id="PS51257">
    <property type="entry name" value="PROKAR_LIPOPROTEIN"/>
    <property type="match status" value="1"/>
</dbReference>
<name>A0ABZ2FDG2_9MICO</name>
<evidence type="ECO:0000259" key="1">
    <source>
        <dbReference type="Pfam" id="PF10646"/>
    </source>
</evidence>
<feature type="domain" description="Lipoprotein LpqB N-terminal" evidence="2">
    <location>
        <begin position="53"/>
        <end position="165"/>
    </location>
</feature>